<comment type="caution">
    <text evidence="4">The sequence shown here is derived from an EMBL/GenBank/DDBJ whole genome shotgun (WGS) entry which is preliminary data.</text>
</comment>
<feature type="domain" description="DUF7507" evidence="3">
    <location>
        <begin position="505"/>
        <end position="593"/>
    </location>
</feature>
<protein>
    <recommendedName>
        <fullName evidence="6">DUF11 domain-containing protein</fullName>
    </recommendedName>
</protein>
<dbReference type="InterPro" id="IPR051172">
    <property type="entry name" value="Chlamydia_OmcB"/>
</dbReference>
<dbReference type="Gene3D" id="2.60.40.2810">
    <property type="match status" value="1"/>
</dbReference>
<dbReference type="EMBL" id="BAABCA010000008">
    <property type="protein sequence ID" value="GAA4239278.1"/>
    <property type="molecule type" value="Genomic_DNA"/>
</dbReference>
<feature type="domain" description="DUF7507" evidence="3">
    <location>
        <begin position="357"/>
        <end position="460"/>
    </location>
</feature>
<dbReference type="PANTHER" id="PTHR34819:SF3">
    <property type="entry name" value="CELL SURFACE PROTEIN"/>
    <property type="match status" value="1"/>
</dbReference>
<feature type="compositionally biased region" description="Polar residues" evidence="1">
    <location>
        <begin position="91"/>
        <end position="106"/>
    </location>
</feature>
<feature type="domain" description="DUF11" evidence="2">
    <location>
        <begin position="768"/>
        <end position="864"/>
    </location>
</feature>
<feature type="compositionally biased region" description="Acidic residues" evidence="1">
    <location>
        <begin position="725"/>
        <end position="743"/>
    </location>
</feature>
<feature type="domain" description="DUF7507" evidence="3">
    <location>
        <begin position="621"/>
        <end position="724"/>
    </location>
</feature>
<dbReference type="Pfam" id="PF13585">
    <property type="entry name" value="CHU_C"/>
    <property type="match status" value="1"/>
</dbReference>
<feature type="domain" description="DUF11" evidence="2">
    <location>
        <begin position="879"/>
        <end position="993"/>
    </location>
</feature>
<accession>A0ABP8CH78</accession>
<organism evidence="4 5">
    <name type="scientific">Postechiella marina</name>
    <dbReference type="NCBI Taxonomy" id="943941"/>
    <lineage>
        <taxon>Bacteria</taxon>
        <taxon>Pseudomonadati</taxon>
        <taxon>Bacteroidota</taxon>
        <taxon>Flavobacteriia</taxon>
        <taxon>Flavobacteriales</taxon>
        <taxon>Flavobacteriaceae</taxon>
        <taxon>Postechiella</taxon>
    </lineage>
</organism>
<reference evidence="5" key="1">
    <citation type="journal article" date="2019" name="Int. J. Syst. Evol. Microbiol.">
        <title>The Global Catalogue of Microorganisms (GCM) 10K type strain sequencing project: providing services to taxonomists for standard genome sequencing and annotation.</title>
        <authorList>
            <consortium name="The Broad Institute Genomics Platform"/>
            <consortium name="The Broad Institute Genome Sequencing Center for Infectious Disease"/>
            <person name="Wu L."/>
            <person name="Ma J."/>
        </authorList>
    </citation>
    <scope>NUCLEOTIDE SEQUENCE [LARGE SCALE GENOMIC DNA]</scope>
    <source>
        <strain evidence="5">JCM 17630</strain>
    </source>
</reference>
<feature type="region of interest" description="Disordered" evidence="1">
    <location>
        <begin position="710"/>
        <end position="745"/>
    </location>
</feature>
<dbReference type="Pfam" id="PF17963">
    <property type="entry name" value="Big_9"/>
    <property type="match status" value="3"/>
</dbReference>
<gene>
    <name evidence="4" type="ORF">GCM10022291_32940</name>
</gene>
<dbReference type="InterPro" id="IPR055354">
    <property type="entry name" value="DUF7507"/>
</dbReference>
<feature type="region of interest" description="Disordered" evidence="1">
    <location>
        <begin position="448"/>
        <end position="483"/>
    </location>
</feature>
<dbReference type="Pfam" id="PF01345">
    <property type="entry name" value="DUF11"/>
    <property type="match status" value="2"/>
</dbReference>
<evidence type="ECO:0000259" key="2">
    <source>
        <dbReference type="Pfam" id="PF01345"/>
    </source>
</evidence>
<dbReference type="InterPro" id="IPR026341">
    <property type="entry name" value="T9SS_type_B"/>
</dbReference>
<dbReference type="Pfam" id="PF24346">
    <property type="entry name" value="DUF7507"/>
    <property type="match status" value="3"/>
</dbReference>
<dbReference type="Gene3D" id="2.60.40.3440">
    <property type="match status" value="2"/>
</dbReference>
<dbReference type="NCBIfam" id="NF012211">
    <property type="entry name" value="tand_rpt_95"/>
    <property type="match status" value="3"/>
</dbReference>
<proteinExistence type="predicted"/>
<keyword evidence="5" id="KW-1185">Reference proteome</keyword>
<dbReference type="Gene3D" id="2.60.40.10">
    <property type="entry name" value="Immunoglobulins"/>
    <property type="match status" value="2"/>
</dbReference>
<dbReference type="InterPro" id="IPR047589">
    <property type="entry name" value="DUF11_rpt"/>
</dbReference>
<feature type="region of interest" description="Disordered" evidence="1">
    <location>
        <begin position="84"/>
        <end position="106"/>
    </location>
</feature>
<dbReference type="InterPro" id="IPR013783">
    <property type="entry name" value="Ig-like_fold"/>
</dbReference>
<feature type="compositionally biased region" description="Acidic residues" evidence="1">
    <location>
        <begin position="461"/>
        <end position="479"/>
    </location>
</feature>
<evidence type="ECO:0000313" key="5">
    <source>
        <dbReference type="Proteomes" id="UP001501496"/>
    </source>
</evidence>
<sequence>MTSFAVPNEGSWSVDETTGAITFTPLATFTNDPTVISYNVEDNDGNVSNDATVTITYVIVTTDAINDVNNTFVDVAVNGNVITNDEDAEGDTQTVSSYDPLSTSGGTVTMSPNGDYIYTPPTGFIGTDTFTYTVCDDGTPQACDTATVTIDVFEDPNADVNEVVANNDTATTESGSPVDVVVLANDLDPEGDTFTVTPGSVSTPTNGTVVENADGTITYTPNAGFEGEDVFTYEVCDSGSPQACDTATVTVTVDPADADNDTYANDDAYNGNPNADITGNLLDNDTDPEGNTQTITSTPVDDVDNGTLVLNPDGTFTYTPYPGFTGTDSFVYEVCDDGTPTVCDQATVYITVNPIVNPMIELLKTASVDAGIDNHINEGDIITYTFTVENTGDVTVSNITVTDVMLGVTDLPVISGTLDPTETGVVTFDYTITAADIAAGRIENTATANGVDPYGDPVTDISDDPNDADTTDTEGDGEADGPTITALPSQLLELTKDGAYIDGDSDGVVEVGEIITYTFTVENIGNIDVTGITIDDARIGVAGLAIDPIDLAPGETGTVTFDYSITQTDIDADAVYNTATANGTTSEGPVFDDSEDPTPLDPSHTLYDATCPDCTVTPLTSPQIELLKTADLDIGDDGVVKAGEIITYTFTVVNTGNVTVEGITVTDNMLGVTDAPIVSPLLIPGQVGVYTFEYEITEADIAAGSIENTATANGVDPSGNPVSDISDDPNDTDTTDVEGDGEADGPTVTFIPSPMADIVTVKDDGFDKYLPGTDVVYTITVTNNGPSDAVNVIVSDPMPSGIVDVTWVGDNGASGTGDLDDTIAILVNGDTVTYTVTLSVPFEFTGDLTNTVTVISDTIDPDPTCTSCSDTNTLEPVADIAITKEASVESALVNDEITFTISAENKGPQEATNILIEEMLPSGYEYISHITTSGVYNEDSGLWTIDALAFNDVELLEVTVKVLNATDYTNVASVLSLDQVDLDDSNNEDEVTLGVVLSTTCIEVFTSFTPHNVDGINDFFTIDCIENYPKNTLEIYNRWGYLVYSADGYNNTWDGISNGPRTINDEDKVPAGTYYYVLDLGQGDEPRVGWIYIN</sequence>
<evidence type="ECO:0000313" key="4">
    <source>
        <dbReference type="EMBL" id="GAA4239278.1"/>
    </source>
</evidence>
<dbReference type="NCBIfam" id="TIGR01451">
    <property type="entry name" value="B_ant_repeat"/>
    <property type="match status" value="5"/>
</dbReference>
<dbReference type="InterPro" id="IPR001434">
    <property type="entry name" value="OmcB-like_DUF11"/>
</dbReference>
<evidence type="ECO:0000259" key="3">
    <source>
        <dbReference type="Pfam" id="PF24346"/>
    </source>
</evidence>
<dbReference type="Proteomes" id="UP001501496">
    <property type="component" value="Unassembled WGS sequence"/>
</dbReference>
<dbReference type="PANTHER" id="PTHR34819">
    <property type="entry name" value="LARGE CYSTEINE-RICH PERIPLASMIC PROTEIN OMCB"/>
    <property type="match status" value="1"/>
</dbReference>
<evidence type="ECO:0008006" key="6">
    <source>
        <dbReference type="Google" id="ProtNLM"/>
    </source>
</evidence>
<evidence type="ECO:0000256" key="1">
    <source>
        <dbReference type="SAM" id="MobiDB-lite"/>
    </source>
</evidence>
<name>A0ABP8CH78_9FLAO</name>
<dbReference type="NCBIfam" id="TIGR04131">
    <property type="entry name" value="Bac_Flav_CTERM"/>
    <property type="match status" value="1"/>
</dbReference>